<dbReference type="InterPro" id="IPR017871">
    <property type="entry name" value="ABC_transporter-like_CS"/>
</dbReference>
<dbReference type="Proteomes" id="UP000001695">
    <property type="component" value="Chromosome"/>
</dbReference>
<dbReference type="PROSITE" id="PS00211">
    <property type="entry name" value="ABC_TRANSPORTER_1"/>
    <property type="match status" value="1"/>
</dbReference>
<dbReference type="SMART" id="SM00382">
    <property type="entry name" value="AAA"/>
    <property type="match status" value="1"/>
</dbReference>
<organism evidence="6 7">
    <name type="scientific">Beijerinckia indica subsp. indica (strain ATCC 9039 / DSM 1715 / NCIMB 8712)</name>
    <dbReference type="NCBI Taxonomy" id="395963"/>
    <lineage>
        <taxon>Bacteria</taxon>
        <taxon>Pseudomonadati</taxon>
        <taxon>Pseudomonadota</taxon>
        <taxon>Alphaproteobacteria</taxon>
        <taxon>Hyphomicrobiales</taxon>
        <taxon>Beijerinckiaceae</taxon>
        <taxon>Beijerinckia</taxon>
    </lineage>
</organism>
<keyword evidence="4" id="KW-0067">ATP-binding</keyword>
<sequence length="261" mass="28776">MNPSVLVSLRGVSKTYRNGTQALNDISFDVRQGECLTLLGPSGCGKSTILRLIAGLDTLSSGSLTHHRADRGKGAKNQNFSMGFVFQEPALMPWANVFDNVFLPLRLAGRSRREARAKVDQVIGQVGLAAHANAYPRQLSGGQRMRVSIARALVRDPVLLLLDEPFAALDEITRFRLNDDLLHLRETLGTTLVFITHSIYESVFLSSRVLVMAAAPGRITEEITIDSPLERDERFRLSEDYLTFCRTVSQALHEASLGANP</sequence>
<dbReference type="InterPro" id="IPR003439">
    <property type="entry name" value="ABC_transporter-like_ATP-bd"/>
</dbReference>
<evidence type="ECO:0000256" key="2">
    <source>
        <dbReference type="ARBA" id="ARBA00022448"/>
    </source>
</evidence>
<evidence type="ECO:0000256" key="4">
    <source>
        <dbReference type="ARBA" id="ARBA00022840"/>
    </source>
</evidence>
<feature type="domain" description="ABC transporter" evidence="5">
    <location>
        <begin position="7"/>
        <end position="241"/>
    </location>
</feature>
<keyword evidence="2" id="KW-0813">Transport</keyword>
<dbReference type="Pfam" id="PF00005">
    <property type="entry name" value="ABC_tran"/>
    <property type="match status" value="1"/>
</dbReference>
<proteinExistence type="inferred from homology"/>
<keyword evidence="7" id="KW-1185">Reference proteome</keyword>
<dbReference type="RefSeq" id="WP_012384089.1">
    <property type="nucleotide sequence ID" value="NC_010581.1"/>
</dbReference>
<dbReference type="PROSITE" id="PS50893">
    <property type="entry name" value="ABC_TRANSPORTER_2"/>
    <property type="match status" value="1"/>
</dbReference>
<reference evidence="6 7" key="2">
    <citation type="journal article" date="2010" name="J. Bacteriol.">
        <title>Complete genome sequence of Beijerinckia indica subsp. indica.</title>
        <authorList>
            <person name="Tamas I."/>
            <person name="Dedysh S.N."/>
            <person name="Liesack W."/>
            <person name="Stott M.B."/>
            <person name="Alam M."/>
            <person name="Murrell J.C."/>
            <person name="Dunfield P.F."/>
        </authorList>
    </citation>
    <scope>NUCLEOTIDE SEQUENCE [LARGE SCALE GENOMIC DNA]</scope>
    <source>
        <strain evidence="7">ATCC 9039 / DSM 1715 / NCIMB 8712</strain>
    </source>
</reference>
<dbReference type="STRING" id="395963.Bind_1090"/>
<dbReference type="GO" id="GO:0005524">
    <property type="term" value="F:ATP binding"/>
    <property type="evidence" value="ECO:0007669"/>
    <property type="project" value="UniProtKB-KW"/>
</dbReference>
<protein>
    <submittedName>
        <fullName evidence="6">ABC transporter related</fullName>
    </submittedName>
</protein>
<dbReference type="InterPro" id="IPR027417">
    <property type="entry name" value="P-loop_NTPase"/>
</dbReference>
<name>B2IIN9_BEII9</name>
<dbReference type="KEGG" id="bid:Bind_1090"/>
<dbReference type="PANTHER" id="PTHR42788:SF19">
    <property type="entry name" value="ALIPHATIC SULFONATES IMPORT ATP-BINDING PROTEIN SSUB 2"/>
    <property type="match status" value="1"/>
</dbReference>
<dbReference type="EMBL" id="CP001016">
    <property type="protein sequence ID" value="ACB94732.1"/>
    <property type="molecule type" value="Genomic_DNA"/>
</dbReference>
<dbReference type="InterPro" id="IPR050166">
    <property type="entry name" value="ABC_transporter_ATP-bind"/>
</dbReference>
<dbReference type="InterPro" id="IPR003593">
    <property type="entry name" value="AAA+_ATPase"/>
</dbReference>
<dbReference type="Gene3D" id="3.40.50.300">
    <property type="entry name" value="P-loop containing nucleotide triphosphate hydrolases"/>
    <property type="match status" value="1"/>
</dbReference>
<evidence type="ECO:0000313" key="6">
    <source>
        <dbReference type="EMBL" id="ACB94732.1"/>
    </source>
</evidence>
<comment type="similarity">
    <text evidence="1">Belongs to the ABC transporter superfamily.</text>
</comment>
<dbReference type="HOGENOM" id="CLU_000604_1_22_5"/>
<evidence type="ECO:0000259" key="5">
    <source>
        <dbReference type="PROSITE" id="PS50893"/>
    </source>
</evidence>
<keyword evidence="3" id="KW-0547">Nucleotide-binding</keyword>
<accession>B2IIN9</accession>
<dbReference type="GO" id="GO:0016887">
    <property type="term" value="F:ATP hydrolysis activity"/>
    <property type="evidence" value="ECO:0007669"/>
    <property type="project" value="InterPro"/>
</dbReference>
<dbReference type="OrthoDB" id="9807242at2"/>
<dbReference type="eggNOG" id="COG1116">
    <property type="taxonomic scope" value="Bacteria"/>
</dbReference>
<dbReference type="CDD" id="cd03293">
    <property type="entry name" value="ABC_NrtD_SsuB_transporters"/>
    <property type="match status" value="1"/>
</dbReference>
<gene>
    <name evidence="6" type="ordered locus">Bind_1090</name>
</gene>
<evidence type="ECO:0000256" key="3">
    <source>
        <dbReference type="ARBA" id="ARBA00022741"/>
    </source>
</evidence>
<dbReference type="SUPFAM" id="SSF52540">
    <property type="entry name" value="P-loop containing nucleoside triphosphate hydrolases"/>
    <property type="match status" value="1"/>
</dbReference>
<dbReference type="AlphaFoldDB" id="B2IIN9"/>
<dbReference type="PANTHER" id="PTHR42788">
    <property type="entry name" value="TAURINE IMPORT ATP-BINDING PROTEIN-RELATED"/>
    <property type="match status" value="1"/>
</dbReference>
<evidence type="ECO:0000256" key="1">
    <source>
        <dbReference type="ARBA" id="ARBA00005417"/>
    </source>
</evidence>
<evidence type="ECO:0000313" key="7">
    <source>
        <dbReference type="Proteomes" id="UP000001695"/>
    </source>
</evidence>
<reference evidence="7" key="1">
    <citation type="submission" date="2008-03" db="EMBL/GenBank/DDBJ databases">
        <title>Complete sequence of chromosome of Beijerinckia indica subsp. indica ATCC 9039.</title>
        <authorList>
            <consortium name="US DOE Joint Genome Institute"/>
            <person name="Copeland A."/>
            <person name="Lucas S."/>
            <person name="Lapidus A."/>
            <person name="Glavina del Rio T."/>
            <person name="Dalin E."/>
            <person name="Tice H."/>
            <person name="Bruce D."/>
            <person name="Goodwin L."/>
            <person name="Pitluck S."/>
            <person name="LaButti K."/>
            <person name="Schmutz J."/>
            <person name="Larimer F."/>
            <person name="Land M."/>
            <person name="Hauser L."/>
            <person name="Kyrpides N."/>
            <person name="Mikhailova N."/>
            <person name="Dunfield P.F."/>
            <person name="Dedysh S.N."/>
            <person name="Liesack W."/>
            <person name="Saw J.H."/>
            <person name="Alam M."/>
            <person name="Chen Y."/>
            <person name="Murrell J.C."/>
            <person name="Richardson P."/>
        </authorList>
    </citation>
    <scope>NUCLEOTIDE SEQUENCE [LARGE SCALE GENOMIC DNA]</scope>
    <source>
        <strain evidence="7">ATCC 9039 / DSM 1715 / NCIMB 8712</strain>
    </source>
</reference>